<evidence type="ECO:0000256" key="2">
    <source>
        <dbReference type="ARBA" id="ARBA00022475"/>
    </source>
</evidence>
<feature type="transmembrane region" description="Helical" evidence="7">
    <location>
        <begin position="28"/>
        <end position="46"/>
    </location>
</feature>
<evidence type="ECO:0000256" key="7">
    <source>
        <dbReference type="SAM" id="Phobius"/>
    </source>
</evidence>
<accession>A0A5C6W2L9</accession>
<dbReference type="GO" id="GO:0005886">
    <property type="term" value="C:plasma membrane"/>
    <property type="evidence" value="ECO:0007669"/>
    <property type="project" value="UniProtKB-SubCell"/>
</dbReference>
<keyword evidence="9" id="KW-1185">Reference proteome</keyword>
<reference evidence="8 9" key="1">
    <citation type="journal article" date="2005" name="Int. J. Syst. Evol. Microbiol.">
        <title>Bacillus litoralis sp. nov., isolated from a tidal flat of the Yellow Sea in Korea.</title>
        <authorList>
            <person name="Yoon J.H."/>
            <person name="Oh T.K."/>
        </authorList>
    </citation>
    <scope>NUCLEOTIDE SEQUENCE [LARGE SCALE GENOMIC DNA]</scope>
    <source>
        <strain evidence="8 9">SW-211</strain>
    </source>
</reference>
<keyword evidence="3 6" id="KW-0812">Transmembrane</keyword>
<dbReference type="OrthoDB" id="2168659at2"/>
<keyword evidence="2" id="KW-1003">Cell membrane</keyword>
<protein>
    <submittedName>
        <fullName evidence="8">Multidrug efflux SMR transporter</fullName>
    </submittedName>
</protein>
<evidence type="ECO:0000256" key="5">
    <source>
        <dbReference type="ARBA" id="ARBA00023136"/>
    </source>
</evidence>
<name>A0A5C6W2L9_9BACI</name>
<evidence type="ECO:0000313" key="8">
    <source>
        <dbReference type="EMBL" id="TXC91147.1"/>
    </source>
</evidence>
<evidence type="ECO:0000256" key="1">
    <source>
        <dbReference type="ARBA" id="ARBA00004651"/>
    </source>
</evidence>
<keyword evidence="5 7" id="KW-0472">Membrane</keyword>
<comment type="subcellular location">
    <subcellularLocation>
        <location evidence="1 6">Cell membrane</location>
        <topology evidence="1 6">Multi-pass membrane protein</topology>
    </subcellularLocation>
</comment>
<dbReference type="SUPFAM" id="SSF103481">
    <property type="entry name" value="Multidrug resistance efflux transporter EmrE"/>
    <property type="match status" value="1"/>
</dbReference>
<comment type="caution">
    <text evidence="8">The sequence shown here is derived from an EMBL/GenBank/DDBJ whole genome shotgun (WGS) entry which is preliminary data.</text>
</comment>
<proteinExistence type="inferred from homology"/>
<evidence type="ECO:0000313" key="9">
    <source>
        <dbReference type="Proteomes" id="UP000321363"/>
    </source>
</evidence>
<dbReference type="Gene3D" id="1.10.3730.20">
    <property type="match status" value="1"/>
</dbReference>
<sequence length="113" mass="12200">MNKNWLIIYIAAFFEVCWVSGLKYSTTLTAWGGTVLAIMISFYLLIKATSQLPITTAYAVFTGLGAAGTVISEILFFGTELNWLKIGLCAILISGVVGLKLVTTDGQTKREGV</sequence>
<dbReference type="InterPro" id="IPR000390">
    <property type="entry name" value="Small_drug/metabolite_transptr"/>
</dbReference>
<dbReference type="InterPro" id="IPR037185">
    <property type="entry name" value="EmrE-like"/>
</dbReference>
<evidence type="ECO:0000256" key="3">
    <source>
        <dbReference type="ARBA" id="ARBA00022692"/>
    </source>
</evidence>
<dbReference type="RefSeq" id="WP_146947956.1">
    <property type="nucleotide sequence ID" value="NZ_VOQF01000005.1"/>
</dbReference>
<evidence type="ECO:0000256" key="4">
    <source>
        <dbReference type="ARBA" id="ARBA00022989"/>
    </source>
</evidence>
<dbReference type="AlphaFoldDB" id="A0A5C6W2L9"/>
<organism evidence="8 9">
    <name type="scientific">Metabacillus litoralis</name>
    <dbReference type="NCBI Taxonomy" id="152268"/>
    <lineage>
        <taxon>Bacteria</taxon>
        <taxon>Bacillati</taxon>
        <taxon>Bacillota</taxon>
        <taxon>Bacilli</taxon>
        <taxon>Bacillales</taxon>
        <taxon>Bacillaceae</taxon>
        <taxon>Metabacillus</taxon>
    </lineage>
</organism>
<dbReference type="PANTHER" id="PTHR30561:SF7">
    <property type="entry name" value="GUANIDINIUM EFFLUX SYSTEM SUBUNIT GDNC-RELATED"/>
    <property type="match status" value="1"/>
</dbReference>
<keyword evidence="4 7" id="KW-1133">Transmembrane helix</keyword>
<dbReference type="GO" id="GO:0022857">
    <property type="term" value="F:transmembrane transporter activity"/>
    <property type="evidence" value="ECO:0007669"/>
    <property type="project" value="InterPro"/>
</dbReference>
<dbReference type="PANTHER" id="PTHR30561">
    <property type="entry name" value="SMR FAMILY PROTON-DEPENDENT DRUG EFFLUX TRANSPORTER SUGE"/>
    <property type="match status" value="1"/>
</dbReference>
<dbReference type="Pfam" id="PF00893">
    <property type="entry name" value="Multi_Drug_Res"/>
    <property type="match status" value="1"/>
</dbReference>
<dbReference type="EMBL" id="VOQF01000005">
    <property type="protein sequence ID" value="TXC91147.1"/>
    <property type="molecule type" value="Genomic_DNA"/>
</dbReference>
<dbReference type="Proteomes" id="UP000321363">
    <property type="component" value="Unassembled WGS sequence"/>
</dbReference>
<comment type="similarity">
    <text evidence="6">Belongs to the drug/metabolite transporter (DMT) superfamily. Small multidrug resistance (SMR) (TC 2.A.7.1) family.</text>
</comment>
<feature type="transmembrane region" description="Helical" evidence="7">
    <location>
        <begin position="58"/>
        <end position="77"/>
    </location>
</feature>
<feature type="transmembrane region" description="Helical" evidence="7">
    <location>
        <begin position="5"/>
        <end position="22"/>
    </location>
</feature>
<gene>
    <name evidence="8" type="ORF">FS935_09615</name>
</gene>
<evidence type="ECO:0000256" key="6">
    <source>
        <dbReference type="RuleBase" id="RU003942"/>
    </source>
</evidence>
<dbReference type="InterPro" id="IPR045324">
    <property type="entry name" value="Small_multidrug_res"/>
</dbReference>
<feature type="transmembrane region" description="Helical" evidence="7">
    <location>
        <begin position="83"/>
        <end position="102"/>
    </location>
</feature>